<keyword evidence="2" id="KW-1185">Reference proteome</keyword>
<protein>
    <submittedName>
        <fullName evidence="1">Uncharacterized protein</fullName>
    </submittedName>
</protein>
<comment type="caution">
    <text evidence="1">The sequence shown here is derived from an EMBL/GenBank/DDBJ whole genome shotgun (WGS) entry which is preliminary data.</text>
</comment>
<sequence length="54" mass="5739">MDSGDAGRRGVALGNKYRWLVEDFGGGARYGFIGESDESRERIDANGDGVSGSQ</sequence>
<organism evidence="1 2">
    <name type="scientific">Alternaria gaisen</name>
    <dbReference type="NCBI Taxonomy" id="167740"/>
    <lineage>
        <taxon>Eukaryota</taxon>
        <taxon>Fungi</taxon>
        <taxon>Dikarya</taxon>
        <taxon>Ascomycota</taxon>
        <taxon>Pezizomycotina</taxon>
        <taxon>Dothideomycetes</taxon>
        <taxon>Pleosporomycetidae</taxon>
        <taxon>Pleosporales</taxon>
        <taxon>Pleosporineae</taxon>
        <taxon>Pleosporaceae</taxon>
        <taxon>Alternaria</taxon>
        <taxon>Alternaria sect. Alternaria</taxon>
    </lineage>
</organism>
<gene>
    <name evidence="1" type="ORF">AG0111_0g10978</name>
</gene>
<accession>A0ACB6F8X4</accession>
<dbReference type="EMBL" id="PDWZ02000012">
    <property type="protein sequence ID" value="KAB2100891.1"/>
    <property type="molecule type" value="Genomic_DNA"/>
</dbReference>
<proteinExistence type="predicted"/>
<evidence type="ECO:0000313" key="1">
    <source>
        <dbReference type="EMBL" id="KAB2100891.1"/>
    </source>
</evidence>
<dbReference type="Proteomes" id="UP000293547">
    <property type="component" value="Unassembled WGS sequence"/>
</dbReference>
<reference evidence="1 2" key="1">
    <citation type="journal article" date="2019" name="bioRxiv">
        <title>Genomics, evolutionary history and diagnostics of the Alternaria alternata species group including apple and Asian pear pathotypes.</title>
        <authorList>
            <person name="Armitage A.D."/>
            <person name="Cockerton H.M."/>
            <person name="Sreenivasaprasad S."/>
            <person name="Woodhall J.W."/>
            <person name="Lane C.R."/>
            <person name="Harrison R.J."/>
            <person name="Clarkson J.P."/>
        </authorList>
    </citation>
    <scope>NUCLEOTIDE SEQUENCE [LARGE SCALE GENOMIC DNA]</scope>
    <source>
        <strain evidence="1 2">FERA 650</strain>
    </source>
</reference>
<evidence type="ECO:0000313" key="2">
    <source>
        <dbReference type="Proteomes" id="UP000293547"/>
    </source>
</evidence>
<name>A0ACB6F8X4_9PLEO</name>